<accession>A0A162WK93</accession>
<name>A0A162WK93_9FLAO</name>
<feature type="compositionally biased region" description="Basic residues" evidence="1">
    <location>
        <begin position="2195"/>
        <end position="2206"/>
    </location>
</feature>
<dbReference type="OrthoDB" id="8263000at2"/>
<feature type="compositionally biased region" description="Low complexity" evidence="1">
    <location>
        <begin position="2216"/>
        <end position="2226"/>
    </location>
</feature>
<comment type="caution">
    <text evidence="2">The sequence shown here is derived from an EMBL/GenBank/DDBJ whole genome shotgun (WGS) entry which is preliminary data.</text>
</comment>
<sequence length="2373" mass="272665">MTEAVNENITVIRQNDPDLPDYLDFEKLRREGLEHIGNLSGKIWTDHNVHDPGITILEVLVYALMDLGYKTNLPFQDLIATLNTSTDTEENFLTPLEILTVNPVTILDFRKLLLEVEGVRNAWLEPVKQEQGLYLDIERRSTVLYCENPNNLFREIELNGLYKVYIEKDNEIINDTLEQEVKQILVQHRNLCEDFVEVKTLDALEIGVCVEAEIHADFDAEKVYVEIFNNIKKYIQPEITYYTLEELLDKGRTIDNIFAGRPYREKSFGFIDTEELESFTRREFINLSDLYDIILSIDGVRKIKNVSIKGEEFQNMPQTWQYQIEEGKVPAFSKDKTCIDLYNTKGALRIDKQRIERTFSMAKQFEMPLDNLNTKIPIGINRENLEEFYSIQNDFPVVYGIGEDGLPDRASLLRETQALQLKGYLMFYDQILANYTSQLANIKSLFSLTPEEQRTKEQKHTYFTQIPDSIPGVEDLLRFYTNDTEIINSLLAVPVKNDSQWTNIVEQLKKNPSVELTIGNICSDTNALIDLFSFSSTGVRSIYINQLIDAFFNEKYTIQLLQDRRGHFFVLQTNLPDDIVMVGTKRYDTVDEARREAKNLTFLGTISQSYKLTTNASDTLEGDQHFFDITYTPISYIDLIQELTEDKSEYALRRKQFLDHLLARFGEEFTDYTILQYQNGIDTEAHIHEEINDQSKYVNRFAEISRNRGKAYDYSISSWNTDNVSGFEKRVSLLSGIENYDRRNLCNFEVVQNFRLELKDWSENVLFRSNRGYESREELYGAAKKVLSQIRDQESYKQLEKSLNGFDAKTMRRIFSEQGEEENIIITKHDYHQQLINTEKEVVVLSKSTKMKSEKVALDKKEDFIKTINTQNILSRTALKSEYRLLPLENENTYLDANALPCEIETLVTWRWHVNTKEKAVSEQVFDVYEDAWDHMIKEAQLEDFLTKHDVAIRWKLPVKHGITLNSIGCYPDAYRAVAAWRQGKALGSSKTNYEIKNEGTSIRIQLKNEKGNPIAISDAVDIGQGTPETILTECTTIFGNRNTKPDYDQEKNKFGFQLLGKDGASVLISYCAYDSEKEALEQLDTVFKLGEVKKNYLLSGDQGNPEYNYILLDKYNSFLALPPDHFETAPDRTKALNSMMRYFKNNTLPVFVKEEPRRYVWSLTKNDKKILESTSEFTSKARAQSDFDKVIVTEAIRPNNELYVPHCYNFEVVATPALYKYRYGISDVNNELKPLFLSTDTFKTHSEASEGYTNFVKELPKLSFKVSPKSTTEFGLYSPKSETPMVEGFSKDKPSLEMAKKLAGYLSTIYSNDLAPKESFIARRMVENQNGRFEWRFFKKNTPLAVNPYQYSNESTAEFVKRNICDLIPPIDLKHCTKREIVVCPEGSPNKYHYQVEFTDHNKNSFVLISYNGYTSTIEAEEAWQMEWLDVIAIAANPDQYGASGKINLEETYQNSQSKSCSNESFLVVIPKVIREEVEANGTDIITYYSELADVYPIYKKVSESDDNADDTVSYKFKVVVPQKDLIPASDSISEVIPHIGSLLWISESTYTDEKSVIEAYNHFYNLAGTSNNCRLFCKNGNFYTGLVEVLAESSREFDSEADAWDDAYPNQKDECQDCIPGGVREFIYAAEDDQNYDIVCDREYWKFKVVSPDYFVVDHNCDYNSREVRDQQMDHWISKLKSLNWDQYITGKPSDGGGTRPGAGFLYAIGYGYSDDEFCEFMFNLRDSLIACPYKFAENQEEEAIENNLITSFLEEKYKNDARILDIINRQNFTCELVKELTDYFPIYKTDQGYCFRIYDAKSDVQITPNGLQPCGCEDMDTTTDTLCNEPYPFVSRNYYSCCAEAVNAFTAFCLLIRNQNTSYAFEEISKTEYGLYSFQIIDKRKELAYHPQQYDSLQEVKDAIERTKAQVSDVGLHLLEHILLRPTSSGDCFHEFNTGEGEGEGGLQRAISCLLPICPDYDCDIEWQPDLDKDDPCADNAQATLINYIPGSDPYSFWATLVLPAWSKRFRTLEQRETFENFLYKEVPALVGLNILWLGPRDLCNFEDAYRKWLVWKEDPEAYKCNPNDPRPDCLLSNYIRRLESEQPCASAPLSQGDCNCDTVDSRTLPEDSMGSIFWGECVQIIDGDIIDFPVGEVPATIETRPTSKTTVQTESKTLKEVKKEPKELPKKKPTAKSSAKAAVKKAEPVAKAKKTVTKKKVTKTQADKQKTTAKGTSTKTTTAQKKKDELAVVRQRKPMYLKAIETGANENIKKTKSYERTVFFLQNTPTIKGYSTLVDFFNRYSLQKDNAISEYLTLLKNATYHLFDNLVLDSKSEIKKEEIDQLSASIEILSNKGLSLKELNKEWNATALGSLANAKSLVTIKKLLK</sequence>
<protein>
    <submittedName>
        <fullName evidence="2">Uncharacterized protein</fullName>
    </submittedName>
</protein>
<evidence type="ECO:0000256" key="1">
    <source>
        <dbReference type="SAM" id="MobiDB-lite"/>
    </source>
</evidence>
<dbReference type="EMBL" id="LQRT01000060">
    <property type="protein sequence ID" value="KZS38154.1"/>
    <property type="molecule type" value="Genomic_DNA"/>
</dbReference>
<evidence type="ECO:0000313" key="2">
    <source>
        <dbReference type="EMBL" id="KZS38154.1"/>
    </source>
</evidence>
<reference evidence="2 3" key="1">
    <citation type="submission" date="2016-01" db="EMBL/GenBank/DDBJ databases">
        <title>The draft genome sequence of Aquimarina sp. RZW4-3-2.</title>
        <authorList>
            <person name="Wang Y."/>
        </authorList>
    </citation>
    <scope>NUCLEOTIDE SEQUENCE [LARGE SCALE GENOMIC DNA]</scope>
    <source>
        <strain evidence="2 3">RZW4-3-2</strain>
    </source>
</reference>
<organism evidence="2 3">
    <name type="scientific">Aquimarina aggregata</name>
    <dbReference type="NCBI Taxonomy" id="1642818"/>
    <lineage>
        <taxon>Bacteria</taxon>
        <taxon>Pseudomonadati</taxon>
        <taxon>Bacteroidota</taxon>
        <taxon>Flavobacteriia</taxon>
        <taxon>Flavobacteriales</taxon>
        <taxon>Flavobacteriaceae</taxon>
        <taxon>Aquimarina</taxon>
    </lineage>
</organism>
<dbReference type="RefSeq" id="WP_066320115.1">
    <property type="nucleotide sequence ID" value="NZ_LQRT01000060.1"/>
</dbReference>
<dbReference type="STRING" id="1642818.AWE51_19105"/>
<feature type="compositionally biased region" description="Basic and acidic residues" evidence="1">
    <location>
        <begin position="2160"/>
        <end position="2174"/>
    </location>
</feature>
<gene>
    <name evidence="2" type="ORF">AWE51_19105</name>
</gene>
<feature type="compositionally biased region" description="Polar residues" evidence="1">
    <location>
        <begin position="2148"/>
        <end position="2159"/>
    </location>
</feature>
<proteinExistence type="predicted"/>
<keyword evidence="3" id="KW-1185">Reference proteome</keyword>
<feature type="region of interest" description="Disordered" evidence="1">
    <location>
        <begin position="2148"/>
        <end position="2226"/>
    </location>
</feature>
<evidence type="ECO:0000313" key="3">
    <source>
        <dbReference type="Proteomes" id="UP000076715"/>
    </source>
</evidence>
<dbReference type="Proteomes" id="UP000076715">
    <property type="component" value="Unassembled WGS sequence"/>
</dbReference>